<protein>
    <submittedName>
        <fullName evidence="1">Putative transcriptional regulator</fullName>
    </submittedName>
</protein>
<dbReference type="AlphaFoldDB" id="A0A1H3X1R6"/>
<reference evidence="1 2" key="1">
    <citation type="submission" date="2016-10" db="EMBL/GenBank/DDBJ databases">
        <authorList>
            <person name="de Groot N.N."/>
        </authorList>
    </citation>
    <scope>NUCLEOTIDE SEQUENCE [LARGE SCALE GENOMIC DNA]</scope>
    <source>
        <strain evidence="1 2">DSM 23581</strain>
    </source>
</reference>
<dbReference type="Proteomes" id="UP000198820">
    <property type="component" value="Unassembled WGS sequence"/>
</dbReference>
<dbReference type="PANTHER" id="PTHR31984:SF17">
    <property type="entry name" value="TRANSCRIPTIONAL REGULATOR"/>
    <property type="match status" value="1"/>
</dbReference>
<gene>
    <name evidence="1" type="ORF">SAMN05421540_102209</name>
</gene>
<accession>A0A1H3X1R6</accession>
<dbReference type="STRING" id="908615.SAMN05421540_102209"/>
<dbReference type="Pfam" id="PF02622">
    <property type="entry name" value="DUF179"/>
    <property type="match status" value="1"/>
</dbReference>
<evidence type="ECO:0000313" key="2">
    <source>
        <dbReference type="Proteomes" id="UP000198820"/>
    </source>
</evidence>
<organism evidence="1 2">
    <name type="scientific">Psychroflexus halocasei</name>
    <dbReference type="NCBI Taxonomy" id="908615"/>
    <lineage>
        <taxon>Bacteria</taxon>
        <taxon>Pseudomonadati</taxon>
        <taxon>Bacteroidota</taxon>
        <taxon>Flavobacteriia</taxon>
        <taxon>Flavobacteriales</taxon>
        <taxon>Flavobacteriaceae</taxon>
        <taxon>Psychroflexus</taxon>
    </lineage>
</organism>
<dbReference type="InterPro" id="IPR003774">
    <property type="entry name" value="AlgH-like"/>
</dbReference>
<sequence>MSNQNQFTKGQLLIAEPSILNDRSFSRSVILITHVDQSDVVGFILNKKSNHNLKELIPDLKTDFPIHKGGPVEEDSLYFIHTIPELIPDSLEIKDGIFWGGNFENVVQLVNDGIVNNENTKFFLGYTGWLNDQLQDEINNKTWIIDNFKQKSNLFKVSLEGEYWQDKLKSLGGDYLIWSNAPGNPSNN</sequence>
<dbReference type="PANTHER" id="PTHR31984">
    <property type="entry name" value="TRANSPORTER, PUTATIVE (DUF179)-RELATED"/>
    <property type="match status" value="1"/>
</dbReference>
<dbReference type="EMBL" id="FNQF01000002">
    <property type="protein sequence ID" value="SDZ92931.1"/>
    <property type="molecule type" value="Genomic_DNA"/>
</dbReference>
<dbReference type="SUPFAM" id="SSF143456">
    <property type="entry name" value="VC0467-like"/>
    <property type="match status" value="1"/>
</dbReference>
<keyword evidence="2" id="KW-1185">Reference proteome</keyword>
<dbReference type="RefSeq" id="WP_093239383.1">
    <property type="nucleotide sequence ID" value="NZ_FNQF01000002.1"/>
</dbReference>
<evidence type="ECO:0000313" key="1">
    <source>
        <dbReference type="EMBL" id="SDZ92931.1"/>
    </source>
</evidence>
<name>A0A1H3X1R6_9FLAO</name>
<dbReference type="Gene3D" id="3.40.1740.10">
    <property type="entry name" value="VC0467-like"/>
    <property type="match status" value="1"/>
</dbReference>
<proteinExistence type="predicted"/>